<dbReference type="EMBL" id="CP069482">
    <property type="protein sequence ID" value="QRO77494.1"/>
    <property type="molecule type" value="Genomic_DNA"/>
</dbReference>
<evidence type="ECO:0000256" key="2">
    <source>
        <dbReference type="ARBA" id="ARBA00023110"/>
    </source>
</evidence>
<dbReference type="PANTHER" id="PTHR43246">
    <property type="entry name" value="PEPTIDYL-PROLYL CIS-TRANS ISOMERASE CYP38, CHLOROPLASTIC"/>
    <property type="match status" value="1"/>
</dbReference>
<dbReference type="EC" id="5.2.1.8" evidence="4"/>
<comment type="function">
    <text evidence="4">PPIases accelerate the folding of proteins. It catalyzes the cis-trans isomerization of proline imidic peptide bonds in oligopeptides.</text>
</comment>
<dbReference type="SUPFAM" id="SSF50891">
    <property type="entry name" value="Cyclophilin-like"/>
    <property type="match status" value="1"/>
</dbReference>
<dbReference type="CDD" id="cd01920">
    <property type="entry name" value="cyclophilin_EcCYP_like"/>
    <property type="match status" value="1"/>
</dbReference>
<dbReference type="Pfam" id="PF00160">
    <property type="entry name" value="Pro_isomerase"/>
    <property type="match status" value="1"/>
</dbReference>
<dbReference type="InterPro" id="IPR020892">
    <property type="entry name" value="Cyclophilin-type_PPIase_CS"/>
</dbReference>
<dbReference type="InterPro" id="IPR044665">
    <property type="entry name" value="E_coli_cyclophilin_A-like"/>
</dbReference>
<dbReference type="AlphaFoldDB" id="A0A892I6G6"/>
<dbReference type="PROSITE" id="PS50072">
    <property type="entry name" value="CSA_PPIASE_2"/>
    <property type="match status" value="1"/>
</dbReference>
<dbReference type="Proteomes" id="UP000625568">
    <property type="component" value="Chromosome 1"/>
</dbReference>
<dbReference type="InterPro" id="IPR029000">
    <property type="entry name" value="Cyclophilin-like_dom_sf"/>
</dbReference>
<organism evidence="6 7">
    <name type="scientific">Burkholderia dolosa</name>
    <dbReference type="NCBI Taxonomy" id="152500"/>
    <lineage>
        <taxon>Bacteria</taxon>
        <taxon>Pseudomonadati</taxon>
        <taxon>Pseudomonadota</taxon>
        <taxon>Betaproteobacteria</taxon>
        <taxon>Burkholderiales</taxon>
        <taxon>Burkholderiaceae</taxon>
        <taxon>Burkholderia</taxon>
        <taxon>Burkholderia cepacia complex</taxon>
    </lineage>
</organism>
<sequence>MKRLLLALGGAALLATAPAFAQTSTAHPVVQLKTSQGDIRVELYPEKAPKTVANFLDYVKSGQYNGTIFHRVIKGFMIQGGGYKTNFDEKPTRAPIPLESRNGLKNLTGTIAMARTSDPNSATAQFFINTVDNSGLDYPNPDGNGYAVFGKVVSGLDVVKKIESVPTTSRGPMQDVPVQPVVIESASVVSK</sequence>
<dbReference type="GO" id="GO:0003755">
    <property type="term" value="F:peptidyl-prolyl cis-trans isomerase activity"/>
    <property type="evidence" value="ECO:0007669"/>
    <property type="project" value="UniProtKB-UniRule"/>
</dbReference>
<dbReference type="Gene3D" id="2.40.100.10">
    <property type="entry name" value="Cyclophilin-like"/>
    <property type="match status" value="1"/>
</dbReference>
<evidence type="ECO:0000313" key="6">
    <source>
        <dbReference type="EMBL" id="QRO77494.1"/>
    </source>
</evidence>
<dbReference type="PROSITE" id="PS00170">
    <property type="entry name" value="CSA_PPIASE_1"/>
    <property type="match status" value="1"/>
</dbReference>
<gene>
    <name evidence="6" type="ORF">I6K02_00755</name>
</gene>
<evidence type="ECO:0000256" key="4">
    <source>
        <dbReference type="RuleBase" id="RU363019"/>
    </source>
</evidence>
<evidence type="ECO:0000256" key="1">
    <source>
        <dbReference type="ARBA" id="ARBA00007365"/>
    </source>
</evidence>
<feature type="chain" id="PRO_5034857876" description="Peptidyl-prolyl cis-trans isomerase" evidence="4">
    <location>
        <begin position="22"/>
        <end position="191"/>
    </location>
</feature>
<keyword evidence="3 4" id="KW-0413">Isomerase</keyword>
<dbReference type="InterPro" id="IPR002130">
    <property type="entry name" value="Cyclophilin-type_PPIase_dom"/>
</dbReference>
<feature type="signal peptide" evidence="4">
    <location>
        <begin position="1"/>
        <end position="21"/>
    </location>
</feature>
<evidence type="ECO:0000256" key="3">
    <source>
        <dbReference type="ARBA" id="ARBA00023235"/>
    </source>
</evidence>
<name>A0A892I6G6_9BURK</name>
<protein>
    <recommendedName>
        <fullName evidence="4">Peptidyl-prolyl cis-trans isomerase</fullName>
        <shortName evidence="4">PPIase</shortName>
        <ecNumber evidence="4">5.2.1.8</ecNumber>
    </recommendedName>
</protein>
<feature type="domain" description="PPIase cyclophilin-type" evidence="5">
    <location>
        <begin position="37"/>
        <end position="188"/>
    </location>
</feature>
<comment type="similarity">
    <text evidence="1 4">Belongs to the cyclophilin-type PPIase family.</text>
</comment>
<reference evidence="6 7" key="1">
    <citation type="submission" date="2021-02" db="EMBL/GenBank/DDBJ databases">
        <title>FDA dAtabase for Regulatory Grade micrObial Sequences (FDA-ARGOS): Supporting development and validation of Infectious Disease Dx tests.</title>
        <authorList>
            <person name="Minogue T."/>
            <person name="Wolcott M."/>
            <person name="Wasieloski L."/>
            <person name="Aguilar W."/>
            <person name="Moore D."/>
            <person name="Jaissle J."/>
            <person name="Tallon L."/>
            <person name="Sadzewicz L."/>
            <person name="Zhao X."/>
            <person name="Boylan J."/>
            <person name="Ott S."/>
            <person name="Bowen H."/>
            <person name="Vavikolanu K."/>
            <person name="Mehta A."/>
            <person name="Aluvathingal J."/>
            <person name="Nadendla S."/>
            <person name="Yan Y."/>
            <person name="Sichtig H."/>
        </authorList>
    </citation>
    <scope>NUCLEOTIDE SEQUENCE [LARGE SCALE GENOMIC DNA]</scope>
    <source>
        <strain evidence="6 7">FDAARGOS_1272</strain>
    </source>
</reference>
<dbReference type="GeneID" id="93128314"/>
<dbReference type="PRINTS" id="PR00153">
    <property type="entry name" value="CSAPPISMRASE"/>
</dbReference>
<dbReference type="RefSeq" id="WP_006763972.1">
    <property type="nucleotide sequence ID" value="NZ_CABVPR010000026.1"/>
</dbReference>
<evidence type="ECO:0000313" key="7">
    <source>
        <dbReference type="Proteomes" id="UP000625568"/>
    </source>
</evidence>
<accession>A0A892I6G6</accession>
<keyword evidence="7" id="KW-1185">Reference proteome</keyword>
<comment type="catalytic activity">
    <reaction evidence="4">
        <text>[protein]-peptidylproline (omega=180) = [protein]-peptidylproline (omega=0)</text>
        <dbReference type="Rhea" id="RHEA:16237"/>
        <dbReference type="Rhea" id="RHEA-COMP:10747"/>
        <dbReference type="Rhea" id="RHEA-COMP:10748"/>
        <dbReference type="ChEBI" id="CHEBI:83833"/>
        <dbReference type="ChEBI" id="CHEBI:83834"/>
        <dbReference type="EC" id="5.2.1.8"/>
    </reaction>
</comment>
<keyword evidence="4" id="KW-0732">Signal</keyword>
<keyword evidence="2 4" id="KW-0697">Rotamase</keyword>
<evidence type="ECO:0000259" key="5">
    <source>
        <dbReference type="PROSITE" id="PS50072"/>
    </source>
</evidence>
<dbReference type="GO" id="GO:0006457">
    <property type="term" value="P:protein folding"/>
    <property type="evidence" value="ECO:0007669"/>
    <property type="project" value="InterPro"/>
</dbReference>
<proteinExistence type="inferred from homology"/>